<evidence type="ECO:0000256" key="2">
    <source>
        <dbReference type="ARBA" id="ARBA00023235"/>
    </source>
</evidence>
<evidence type="ECO:0000256" key="6">
    <source>
        <dbReference type="SAM" id="MobiDB-lite"/>
    </source>
</evidence>
<dbReference type="Proteomes" id="UP000257323">
    <property type="component" value="Unassembled WGS sequence"/>
</dbReference>
<evidence type="ECO:0000256" key="1">
    <source>
        <dbReference type="ARBA" id="ARBA00010876"/>
    </source>
</evidence>
<reference evidence="8 9" key="1">
    <citation type="submission" date="2018-08" db="EMBL/GenBank/DDBJ databases">
        <title>Genome analysis of the thermophilic bacterium of the candidate phylum Aminicenantes from deep subsurface aquifer revealed its physiology and ecological role.</title>
        <authorList>
            <person name="Kadnikov V.V."/>
            <person name="Mardanov A.V."/>
            <person name="Beletsky A.V."/>
            <person name="Karnachuk O.V."/>
            <person name="Ravin N.V."/>
        </authorList>
    </citation>
    <scope>NUCLEOTIDE SEQUENCE [LARGE SCALE GENOMIC DNA]</scope>
    <source>
        <strain evidence="8">BY38</strain>
    </source>
</reference>
<feature type="compositionally biased region" description="Basic and acidic residues" evidence="6">
    <location>
        <begin position="294"/>
        <end position="306"/>
    </location>
</feature>
<dbReference type="EC" id="5.4.99.-" evidence="5"/>
<dbReference type="GO" id="GO:0003723">
    <property type="term" value="F:RNA binding"/>
    <property type="evidence" value="ECO:0007669"/>
    <property type="project" value="UniProtKB-KW"/>
</dbReference>
<keyword evidence="4" id="KW-0694">RNA-binding</keyword>
<dbReference type="SUPFAM" id="SSF55174">
    <property type="entry name" value="Alpha-L RNA-binding motif"/>
    <property type="match status" value="1"/>
</dbReference>
<dbReference type="CDD" id="cd02869">
    <property type="entry name" value="PseudoU_synth_RluA_like"/>
    <property type="match status" value="1"/>
</dbReference>
<comment type="caution">
    <text evidence="8">The sequence shown here is derived from an EMBL/GenBank/DDBJ whole genome shotgun (WGS) entry which is preliminary data.</text>
</comment>
<comment type="function">
    <text evidence="5">Responsible for synthesis of pseudouridine from uracil.</text>
</comment>
<dbReference type="Gene3D" id="3.10.290.10">
    <property type="entry name" value="RNA-binding S4 domain"/>
    <property type="match status" value="1"/>
</dbReference>
<dbReference type="InterPro" id="IPR006225">
    <property type="entry name" value="PsdUridine_synth_RluC/D"/>
</dbReference>
<dbReference type="SMART" id="SM00363">
    <property type="entry name" value="S4"/>
    <property type="match status" value="1"/>
</dbReference>
<evidence type="ECO:0000313" key="8">
    <source>
        <dbReference type="EMBL" id="RFT15371.1"/>
    </source>
</evidence>
<evidence type="ECO:0000313" key="9">
    <source>
        <dbReference type="Proteomes" id="UP000257323"/>
    </source>
</evidence>
<dbReference type="InterPro" id="IPR006224">
    <property type="entry name" value="PsdUridine_synth_RluA-like_CS"/>
</dbReference>
<dbReference type="GO" id="GO:0000455">
    <property type="term" value="P:enzyme-directed rRNA pseudouridine synthesis"/>
    <property type="evidence" value="ECO:0007669"/>
    <property type="project" value="UniProtKB-ARBA"/>
</dbReference>
<evidence type="ECO:0000256" key="4">
    <source>
        <dbReference type="PROSITE-ProRule" id="PRU00182"/>
    </source>
</evidence>
<evidence type="ECO:0000256" key="5">
    <source>
        <dbReference type="RuleBase" id="RU362028"/>
    </source>
</evidence>
<dbReference type="InterPro" id="IPR050188">
    <property type="entry name" value="RluA_PseudoU_synthase"/>
</dbReference>
<dbReference type="EMBL" id="QUAH01000010">
    <property type="protein sequence ID" value="RFT15371.1"/>
    <property type="molecule type" value="Genomic_DNA"/>
</dbReference>
<dbReference type="PROSITE" id="PS01129">
    <property type="entry name" value="PSI_RLU"/>
    <property type="match status" value="1"/>
</dbReference>
<dbReference type="PANTHER" id="PTHR21600">
    <property type="entry name" value="MITOCHONDRIAL RNA PSEUDOURIDINE SYNTHASE"/>
    <property type="match status" value="1"/>
</dbReference>
<gene>
    <name evidence="8" type="ORF">OP8BY_0480</name>
</gene>
<dbReference type="InterPro" id="IPR002942">
    <property type="entry name" value="S4_RNA-bd"/>
</dbReference>
<name>A0A3E2BKY0_9BACT</name>
<dbReference type="Pfam" id="PF01479">
    <property type="entry name" value="S4"/>
    <property type="match status" value="1"/>
</dbReference>
<evidence type="ECO:0000259" key="7">
    <source>
        <dbReference type="SMART" id="SM00363"/>
    </source>
</evidence>
<dbReference type="Gene3D" id="3.30.2350.10">
    <property type="entry name" value="Pseudouridine synthase"/>
    <property type="match status" value="1"/>
</dbReference>
<dbReference type="InterPro" id="IPR006145">
    <property type="entry name" value="PsdUridine_synth_RsuA/RluA"/>
</dbReference>
<comment type="catalytic activity">
    <reaction evidence="5">
        <text>a uridine in RNA = a pseudouridine in RNA</text>
        <dbReference type="Rhea" id="RHEA:48348"/>
        <dbReference type="Rhea" id="RHEA-COMP:12068"/>
        <dbReference type="Rhea" id="RHEA-COMP:12069"/>
        <dbReference type="ChEBI" id="CHEBI:65314"/>
        <dbReference type="ChEBI" id="CHEBI:65315"/>
    </reaction>
</comment>
<evidence type="ECO:0000256" key="3">
    <source>
        <dbReference type="PIRSR" id="PIRSR606225-1"/>
    </source>
</evidence>
<accession>A0A3E2BKY0</accession>
<dbReference type="InterPro" id="IPR020103">
    <property type="entry name" value="PsdUridine_synth_cat_dom_sf"/>
</dbReference>
<dbReference type="PROSITE" id="PS50889">
    <property type="entry name" value="S4"/>
    <property type="match status" value="1"/>
</dbReference>
<organism evidence="8 9">
    <name type="scientific">Candidatus Saccharicenans subterraneus</name>
    <dbReference type="NCBI Taxonomy" id="2508984"/>
    <lineage>
        <taxon>Bacteria</taxon>
        <taxon>Candidatus Aminicenantota</taxon>
        <taxon>Candidatus Aminicenantia</taxon>
        <taxon>Candidatus Aminicenantales</taxon>
        <taxon>Candidatus Saccharicenantaceae</taxon>
        <taxon>Candidatus Saccharicenans</taxon>
    </lineage>
</organism>
<feature type="active site" evidence="3">
    <location>
        <position position="138"/>
    </location>
</feature>
<protein>
    <recommendedName>
        <fullName evidence="5">Pseudouridine synthase</fullName>
        <ecNumber evidence="5">5.4.99.-</ecNumber>
    </recommendedName>
</protein>
<dbReference type="SUPFAM" id="SSF55120">
    <property type="entry name" value="Pseudouridine synthase"/>
    <property type="match status" value="1"/>
</dbReference>
<dbReference type="GO" id="GO:0120159">
    <property type="term" value="F:rRNA pseudouridine synthase activity"/>
    <property type="evidence" value="ECO:0007669"/>
    <property type="project" value="UniProtKB-ARBA"/>
</dbReference>
<comment type="similarity">
    <text evidence="1 5">Belongs to the pseudouridine synthase RluA family.</text>
</comment>
<dbReference type="NCBIfam" id="TIGR00005">
    <property type="entry name" value="rluA_subfam"/>
    <property type="match status" value="1"/>
</dbReference>
<dbReference type="PANTHER" id="PTHR21600:SF44">
    <property type="entry name" value="RIBOSOMAL LARGE SUBUNIT PSEUDOURIDINE SYNTHASE D"/>
    <property type="match status" value="1"/>
</dbReference>
<feature type="domain" description="RNA-binding S4" evidence="7">
    <location>
        <begin position="14"/>
        <end position="76"/>
    </location>
</feature>
<sequence length="306" mass="35052">MIEKKFQVESTENIRLDLFLKTRLPELSRAQVQRAIREGLVQVNGRKARPGQRLKEGDRIELHLPEPRPEGRLEPEPIELHIIYEDEQIVVLDKPFGLVVHPGAGVRQGTLVHGLLYRYPEIATVGSAARPGIVHRLDKDTSGVMVVARTNFAYQSLRQQFEDRTIHKTYLALARGRFRQKKGIIDLPLGRHVHHREKISVRTRKPRVAITHYEVLREFRETTFLALRPVTGRTHQLRVHLSAIGHPLLGDTRYGGSSRQKPGCPRLFLHAWKLQLRHPGSGQDLEFESPLPPELKEILEKEPGPK</sequence>
<dbReference type="Pfam" id="PF00849">
    <property type="entry name" value="PseudoU_synth_2"/>
    <property type="match status" value="1"/>
</dbReference>
<keyword evidence="2 5" id="KW-0413">Isomerase</keyword>
<dbReference type="CDD" id="cd00165">
    <property type="entry name" value="S4"/>
    <property type="match status" value="1"/>
</dbReference>
<dbReference type="InterPro" id="IPR036986">
    <property type="entry name" value="S4_RNA-bd_sf"/>
</dbReference>
<proteinExistence type="inferred from homology"/>
<dbReference type="AlphaFoldDB" id="A0A3E2BKY0"/>
<feature type="region of interest" description="Disordered" evidence="6">
    <location>
        <begin position="282"/>
        <end position="306"/>
    </location>
</feature>